<keyword evidence="5" id="KW-0964">Secreted</keyword>
<evidence type="ECO:0000256" key="12">
    <source>
        <dbReference type="ARBA" id="ARBA00023198"/>
    </source>
</evidence>
<keyword evidence="10" id="KW-0797">Tissue remodeling</keyword>
<dbReference type="GeneID" id="113420162"/>
<keyword evidence="11" id="KW-1015">Disulfide bond</keyword>
<dbReference type="PANTHER" id="PTHR15947">
    <property type="entry name" value="SGRF"/>
    <property type="match status" value="1"/>
</dbReference>
<keyword evidence="9" id="KW-0051">Antiviral defense</keyword>
<evidence type="ECO:0000313" key="16">
    <source>
        <dbReference type="Proteomes" id="UP000504612"/>
    </source>
</evidence>
<dbReference type="CTD" id="51561"/>
<keyword evidence="16" id="KW-1185">Reference proteome</keyword>
<keyword evidence="7" id="KW-0732">Signal</keyword>
<keyword evidence="12" id="KW-0395">Inflammatory response</keyword>
<evidence type="ECO:0000256" key="11">
    <source>
        <dbReference type="ARBA" id="ARBA00023157"/>
    </source>
</evidence>
<keyword evidence="6" id="KW-0399">Innate immunity</keyword>
<evidence type="ECO:0000256" key="15">
    <source>
        <dbReference type="ARBA" id="ARBA00046461"/>
    </source>
</evidence>
<dbReference type="GO" id="GO:0070743">
    <property type="term" value="C:interleukin-23 complex"/>
    <property type="evidence" value="ECO:0007669"/>
    <property type="project" value="TreeGrafter"/>
</dbReference>
<dbReference type="GO" id="GO:0048771">
    <property type="term" value="P:tissue remodeling"/>
    <property type="evidence" value="ECO:0007669"/>
    <property type="project" value="UniProtKB-KW"/>
</dbReference>
<dbReference type="GO" id="GO:0006954">
    <property type="term" value="P:inflammatory response"/>
    <property type="evidence" value="ECO:0007669"/>
    <property type="project" value="UniProtKB-KW"/>
</dbReference>
<dbReference type="GO" id="GO:0042102">
    <property type="term" value="P:positive regulation of T cell proliferation"/>
    <property type="evidence" value="ECO:0007669"/>
    <property type="project" value="TreeGrafter"/>
</dbReference>
<organism evidence="16 17">
    <name type="scientific">Notechis scutatus</name>
    <name type="common">mainland tiger snake</name>
    <dbReference type="NCBI Taxonomy" id="8663"/>
    <lineage>
        <taxon>Eukaryota</taxon>
        <taxon>Metazoa</taxon>
        <taxon>Chordata</taxon>
        <taxon>Craniata</taxon>
        <taxon>Vertebrata</taxon>
        <taxon>Euteleostomi</taxon>
        <taxon>Lepidosauria</taxon>
        <taxon>Squamata</taxon>
        <taxon>Bifurcata</taxon>
        <taxon>Unidentata</taxon>
        <taxon>Episquamata</taxon>
        <taxon>Toxicofera</taxon>
        <taxon>Serpentes</taxon>
        <taxon>Colubroidea</taxon>
        <taxon>Elapidae</taxon>
        <taxon>Hydrophiinae</taxon>
        <taxon>Notechis</taxon>
    </lineage>
</organism>
<evidence type="ECO:0000256" key="1">
    <source>
        <dbReference type="ARBA" id="ARBA00004613"/>
    </source>
</evidence>
<evidence type="ECO:0000256" key="3">
    <source>
        <dbReference type="ARBA" id="ARBA00015012"/>
    </source>
</evidence>
<dbReference type="GO" id="GO:0045087">
    <property type="term" value="P:innate immune response"/>
    <property type="evidence" value="ECO:0007669"/>
    <property type="project" value="UniProtKB-KW"/>
</dbReference>
<dbReference type="InterPro" id="IPR010831">
    <property type="entry name" value="IL-23_alpha"/>
</dbReference>
<evidence type="ECO:0000256" key="2">
    <source>
        <dbReference type="ARBA" id="ARBA00007432"/>
    </source>
</evidence>
<evidence type="ECO:0000256" key="4">
    <source>
        <dbReference type="ARBA" id="ARBA00022514"/>
    </source>
</evidence>
<comment type="function">
    <text evidence="14">Associates with IL12B to form the pro-inflammatory cytokine IL-23 that plays different roles in innate and adaptive immunity. Released by antigen-presenting cells such as dendritic cells or macrophages, binds to a heterodimeric receptor complex composed of IL12RB1 and IL23R to activate JAK2 and TYK2 which then phosphorylate the receptor to form a docking site leading to the phosphorylation of STAT3 and STAT4. This process leads to activation of several pathways including p38 MAPK or NF-kappa-B and promotes the production of pro-inflammatory cytokines such as interleukin-17A/IL17A. In turn, participates in the early and effective intracellular bacterial clearance. Promotes the expansion and survival of T-helper 17 cells, a CD4-positive helper T-cell subset that produces IL-17, as well as other IL-17-producing cells.</text>
</comment>
<evidence type="ECO:0000256" key="13">
    <source>
        <dbReference type="ARBA" id="ARBA00030230"/>
    </source>
</evidence>
<comment type="subunit">
    <text evidence="15">Heterodimer with IL12B; disulfide-linked. The heterodimer is known as interleukin IL-23. Interacts with IL23R; this interaction enables recruitment of IL12RB1.</text>
</comment>
<comment type="similarity">
    <text evidence="2">Belongs to the IL-6 superfamily.</text>
</comment>
<dbReference type="SUPFAM" id="SSF47266">
    <property type="entry name" value="4-helical cytokines"/>
    <property type="match status" value="1"/>
</dbReference>
<dbReference type="GO" id="GO:0005125">
    <property type="term" value="F:cytokine activity"/>
    <property type="evidence" value="ECO:0007669"/>
    <property type="project" value="UniProtKB-KW"/>
</dbReference>
<name>A0A6J1UXJ1_9SAUR</name>
<gene>
    <name evidence="17" type="primary">IL23A</name>
</gene>
<keyword evidence="8" id="KW-0391">Immunity</keyword>
<dbReference type="PANTHER" id="PTHR15947:SF0">
    <property type="entry name" value="INTERLEUKIN-23 SUBUNIT ALPHA"/>
    <property type="match status" value="1"/>
</dbReference>
<dbReference type="InterPro" id="IPR009079">
    <property type="entry name" value="4_helix_cytokine-like_core"/>
</dbReference>
<dbReference type="GO" id="GO:0051607">
    <property type="term" value="P:defense response to virus"/>
    <property type="evidence" value="ECO:0007669"/>
    <property type="project" value="UniProtKB-KW"/>
</dbReference>
<dbReference type="Pfam" id="PF16649">
    <property type="entry name" value="IL23"/>
    <property type="match status" value="1"/>
</dbReference>
<evidence type="ECO:0000256" key="10">
    <source>
        <dbReference type="ARBA" id="ARBA00023148"/>
    </source>
</evidence>
<evidence type="ECO:0000256" key="9">
    <source>
        <dbReference type="ARBA" id="ARBA00023118"/>
    </source>
</evidence>
<evidence type="ECO:0000313" key="17">
    <source>
        <dbReference type="RefSeq" id="XP_026535752.1"/>
    </source>
</evidence>
<evidence type="ECO:0000256" key="14">
    <source>
        <dbReference type="ARBA" id="ARBA00045298"/>
    </source>
</evidence>
<evidence type="ECO:0000256" key="7">
    <source>
        <dbReference type="ARBA" id="ARBA00022729"/>
    </source>
</evidence>
<keyword evidence="4" id="KW-0202">Cytokine</keyword>
<dbReference type="AlphaFoldDB" id="A0A6J1UXJ1"/>
<comment type="subcellular location">
    <subcellularLocation>
        <location evidence="1">Secreted</location>
    </subcellularLocation>
</comment>
<dbReference type="GO" id="GO:2000330">
    <property type="term" value="P:positive regulation of T-helper 17 cell lineage commitment"/>
    <property type="evidence" value="ECO:0007669"/>
    <property type="project" value="TreeGrafter"/>
</dbReference>
<evidence type="ECO:0000256" key="5">
    <source>
        <dbReference type="ARBA" id="ARBA00022525"/>
    </source>
</evidence>
<dbReference type="KEGG" id="nss:113420162"/>
<accession>A0A6J1UXJ1</accession>
<evidence type="ECO:0000256" key="8">
    <source>
        <dbReference type="ARBA" id="ARBA00022859"/>
    </source>
</evidence>
<dbReference type="Proteomes" id="UP000504612">
    <property type="component" value="Unplaced"/>
</dbReference>
<dbReference type="Gene3D" id="1.20.1250.10">
    <property type="match status" value="1"/>
</dbReference>
<reference evidence="17" key="1">
    <citation type="submission" date="2025-08" db="UniProtKB">
        <authorList>
            <consortium name="RefSeq"/>
        </authorList>
    </citation>
    <scope>IDENTIFICATION</scope>
</reference>
<dbReference type="RefSeq" id="XP_026535752.1">
    <property type="nucleotide sequence ID" value="XM_026679967.1"/>
</dbReference>
<protein>
    <recommendedName>
        <fullName evidence="3">Interleukin-23 subunit alpha</fullName>
    </recommendedName>
    <alternativeName>
        <fullName evidence="13">Interleukin-23 subunit p19</fullName>
    </alternativeName>
</protein>
<evidence type="ECO:0000256" key="6">
    <source>
        <dbReference type="ARBA" id="ARBA00022588"/>
    </source>
</evidence>
<proteinExistence type="inferred from homology"/>
<sequence length="175" mass="19735">MAIGVADMRQVSGMDSLAAGALRGMRLRRESNIDWQGCKTASQEILKHLQELNVTEVEKPLIISFPQRIECNDHCDPDSLGKNSMLCLMKISRGLHRYQELLTQYATSDTTELRTAVTNLLQLLPKNESSSPAQQMQAWEKLHVMDTILQRLQLFAILVARVFSHCAALNRDVTI</sequence>